<evidence type="ECO:0000256" key="6">
    <source>
        <dbReference type="ARBA" id="ARBA00023136"/>
    </source>
</evidence>
<feature type="transmembrane region" description="Helical" evidence="7">
    <location>
        <begin position="92"/>
        <end position="122"/>
    </location>
</feature>
<evidence type="ECO:0000259" key="8">
    <source>
        <dbReference type="Pfam" id="PF06808"/>
    </source>
</evidence>
<dbReference type="InterPro" id="IPR010656">
    <property type="entry name" value="DctM"/>
</dbReference>
<feature type="transmembrane region" description="Helical" evidence="7">
    <location>
        <begin position="239"/>
        <end position="258"/>
    </location>
</feature>
<feature type="transmembrane region" description="Helical" evidence="7">
    <location>
        <begin position="270"/>
        <end position="292"/>
    </location>
</feature>
<comment type="caution">
    <text evidence="7">Lacks conserved residue(s) required for the propagation of feature annotation.</text>
</comment>
<dbReference type="PANTHER" id="PTHR33362">
    <property type="entry name" value="SIALIC ACID TRAP TRANSPORTER PERMEASE PROTEIN SIAT-RELATED"/>
    <property type="match status" value="1"/>
</dbReference>
<comment type="similarity">
    <text evidence="7">Belongs to the TRAP transporter large permease family.</text>
</comment>
<gene>
    <name evidence="9" type="ORF">JOH49_004242</name>
</gene>
<evidence type="ECO:0000256" key="3">
    <source>
        <dbReference type="ARBA" id="ARBA00022519"/>
    </source>
</evidence>
<feature type="transmembrane region" description="Helical" evidence="7">
    <location>
        <begin position="55"/>
        <end position="72"/>
    </location>
</feature>
<keyword evidence="3 7" id="KW-0997">Cell inner membrane</keyword>
<sequence>MWTMLFLLMFFGLLCAGMPIFLVLGLCAAVLFGFSDQPLVAIAQKIADEMNSSTLMALPLFVMAAAFMRRGGVAKALVDVAIAWFGRLRGALGLVTVVSCTLFAAICGSSVATALAMGTILVPAMIERGYPRHFALGVVGASGTIGIVIPPSLSLILYGLIAEQSVPRLFLAGIMPGLLQAAMFFGWVFYYSHKYELPREPAVPRVELVRMSLNALPALCVPFIVMVGIYGGLMTVTEAAAVSATVALLVSLFFYRGFQVSQTLEVIAEAIKSAATIMIIVATALAFGHWMTDSGIPASLVKFTLDNQLHPWQFLLAINVLLLVLGCFLEVAATLLVVMPILAPALKPLGIDPVHFAIVFTHNMEIALVHPPVGLNLYVLATISTAPVTEVVRGVLPFLGLLLLCLAIITYVPQLSLWLPNLVYGAG</sequence>
<keyword evidence="5 7" id="KW-1133">Transmembrane helix</keyword>
<feature type="transmembrane region" description="Helical" evidence="7">
    <location>
        <begin position="312"/>
        <end position="338"/>
    </location>
</feature>
<feature type="transmembrane region" description="Helical" evidence="7">
    <location>
        <begin position="6"/>
        <end position="34"/>
    </location>
</feature>
<dbReference type="eggNOG" id="COG1593">
    <property type="taxonomic scope" value="Bacteria"/>
</dbReference>
<evidence type="ECO:0000313" key="9">
    <source>
        <dbReference type="EMBL" id="MBP1294489.1"/>
    </source>
</evidence>
<comment type="function">
    <text evidence="7">Part of the tripartite ATP-independent periplasmic (TRAP) transport system.</text>
</comment>
<evidence type="ECO:0000256" key="5">
    <source>
        <dbReference type="ARBA" id="ARBA00022989"/>
    </source>
</evidence>
<feature type="transmembrane region" description="Helical" evidence="7">
    <location>
        <begin position="170"/>
        <end position="192"/>
    </location>
</feature>
<dbReference type="EMBL" id="JAFICZ010000001">
    <property type="protein sequence ID" value="MBP1294489.1"/>
    <property type="molecule type" value="Genomic_DNA"/>
</dbReference>
<dbReference type="GO" id="GO:0005886">
    <property type="term" value="C:plasma membrane"/>
    <property type="evidence" value="ECO:0007669"/>
    <property type="project" value="UniProtKB-SubCell"/>
</dbReference>
<accession>A0A1E3ERC6</accession>
<feature type="transmembrane region" description="Helical" evidence="7">
    <location>
        <begin position="213"/>
        <end position="233"/>
    </location>
</feature>
<keyword evidence="7" id="KW-0813">Transport</keyword>
<dbReference type="RefSeq" id="WP_081334537.1">
    <property type="nucleotide sequence ID" value="NZ_JAFICZ010000001.1"/>
</dbReference>
<dbReference type="AlphaFoldDB" id="A0A1E3ERC6"/>
<feature type="domain" description="TRAP C4-dicarboxylate transport system permease DctM subunit" evidence="8">
    <location>
        <begin position="7"/>
        <end position="415"/>
    </location>
</feature>
<dbReference type="PANTHER" id="PTHR33362:SF5">
    <property type="entry name" value="C4-DICARBOXYLATE TRAP TRANSPORTER LARGE PERMEASE PROTEIN DCTM"/>
    <property type="match status" value="1"/>
</dbReference>
<name>A0A1E3ERC6_BRAEL</name>
<dbReference type="Pfam" id="PF06808">
    <property type="entry name" value="DctM"/>
    <property type="match status" value="1"/>
</dbReference>
<keyword evidence="6 7" id="KW-0472">Membrane</keyword>
<feature type="transmembrane region" description="Helical" evidence="7">
    <location>
        <begin position="134"/>
        <end position="158"/>
    </location>
</feature>
<proteinExistence type="inferred from homology"/>
<dbReference type="NCBIfam" id="TIGR00786">
    <property type="entry name" value="dctM"/>
    <property type="match status" value="1"/>
</dbReference>
<evidence type="ECO:0000256" key="2">
    <source>
        <dbReference type="ARBA" id="ARBA00022475"/>
    </source>
</evidence>
<comment type="caution">
    <text evidence="9">The sequence shown here is derived from an EMBL/GenBank/DDBJ whole genome shotgun (WGS) entry which is preliminary data.</text>
</comment>
<dbReference type="OrthoDB" id="7374726at2"/>
<dbReference type="GO" id="GO:0022857">
    <property type="term" value="F:transmembrane transporter activity"/>
    <property type="evidence" value="ECO:0007669"/>
    <property type="project" value="UniProtKB-UniRule"/>
</dbReference>
<organism evidence="9 10">
    <name type="scientific">Bradyrhizobium elkanii</name>
    <dbReference type="NCBI Taxonomy" id="29448"/>
    <lineage>
        <taxon>Bacteria</taxon>
        <taxon>Pseudomonadati</taxon>
        <taxon>Pseudomonadota</taxon>
        <taxon>Alphaproteobacteria</taxon>
        <taxon>Hyphomicrobiales</taxon>
        <taxon>Nitrobacteraceae</taxon>
        <taxon>Bradyrhizobium</taxon>
    </lineage>
</organism>
<protein>
    <recommendedName>
        <fullName evidence="7">TRAP transporter large permease protein</fullName>
    </recommendedName>
</protein>
<dbReference type="Proteomes" id="UP000673383">
    <property type="component" value="Unassembled WGS sequence"/>
</dbReference>
<feature type="transmembrane region" description="Helical" evidence="7">
    <location>
        <begin position="394"/>
        <end position="412"/>
    </location>
</feature>
<evidence type="ECO:0000313" key="10">
    <source>
        <dbReference type="Proteomes" id="UP000673383"/>
    </source>
</evidence>
<evidence type="ECO:0000256" key="1">
    <source>
        <dbReference type="ARBA" id="ARBA00004429"/>
    </source>
</evidence>
<comment type="subcellular location">
    <subcellularLocation>
        <location evidence="1 7">Cell inner membrane</location>
        <topology evidence="1 7">Multi-pass membrane protein</topology>
    </subcellularLocation>
</comment>
<reference evidence="9" key="1">
    <citation type="submission" date="2021-02" db="EMBL/GenBank/DDBJ databases">
        <title>Genomic Encyclopedia of Type Strains, Phase IV (KMG-V): Genome sequencing to study the core and pangenomes of soil and plant-associated prokaryotes.</title>
        <authorList>
            <person name="Whitman W."/>
        </authorList>
    </citation>
    <scope>NUCLEOTIDE SEQUENCE</scope>
    <source>
        <strain evidence="9">USDA 406</strain>
    </source>
</reference>
<keyword evidence="4 7" id="KW-0812">Transmembrane</keyword>
<evidence type="ECO:0000256" key="7">
    <source>
        <dbReference type="RuleBase" id="RU369079"/>
    </source>
</evidence>
<dbReference type="PIRSF" id="PIRSF006066">
    <property type="entry name" value="HI0050"/>
    <property type="match status" value="1"/>
</dbReference>
<evidence type="ECO:0000256" key="4">
    <source>
        <dbReference type="ARBA" id="ARBA00022692"/>
    </source>
</evidence>
<comment type="subunit">
    <text evidence="7">The complex comprises the extracytoplasmic solute receptor protein and the two transmembrane proteins.</text>
</comment>
<dbReference type="InterPro" id="IPR004681">
    <property type="entry name" value="TRAP_DctM"/>
</dbReference>
<keyword evidence="2" id="KW-1003">Cell membrane</keyword>